<dbReference type="Gene3D" id="3.30.200.20">
    <property type="entry name" value="Phosphorylase Kinase, domain 1"/>
    <property type="match status" value="2"/>
</dbReference>
<proteinExistence type="inferred from homology"/>
<keyword evidence="1" id="KW-0443">Lipid metabolism</keyword>
<evidence type="ECO:0000256" key="2">
    <source>
        <dbReference type="ARBA" id="ARBA00023264"/>
    </source>
</evidence>
<dbReference type="PANTHER" id="PTHR22603">
    <property type="entry name" value="CHOLINE/ETHANOALAMINE KINASE"/>
    <property type="match status" value="1"/>
</dbReference>
<dbReference type="Proteomes" id="UP001235939">
    <property type="component" value="Chromosome 14"/>
</dbReference>
<comment type="similarity">
    <text evidence="3">Belongs to the choline/ethanolamine kinase family.</text>
</comment>
<reference evidence="5 6" key="1">
    <citation type="submission" date="2022-01" db="EMBL/GenBank/DDBJ databases">
        <title>A chromosomal length assembly of Cordylochernes scorpioides.</title>
        <authorList>
            <person name="Zeh D."/>
            <person name="Zeh J."/>
        </authorList>
    </citation>
    <scope>NUCLEOTIDE SEQUENCE [LARGE SCALE GENOMIC DNA]</scope>
    <source>
        <strain evidence="5">IN4F17</strain>
        <tissue evidence="5">Whole Body</tissue>
    </source>
</reference>
<protein>
    <submittedName>
        <fullName evidence="5">CHKA</fullName>
    </submittedName>
</protein>
<keyword evidence="1" id="KW-0594">Phospholipid biosynthesis</keyword>
<dbReference type="Gene3D" id="3.90.1200.10">
    <property type="match status" value="2"/>
</dbReference>
<dbReference type="InterPro" id="IPR011009">
    <property type="entry name" value="Kinase-like_dom_sf"/>
</dbReference>
<sequence length="620" mass="71322">MMVTRKQTTNSKPRVFKNSSTAAASKKGDLRDHAYSICRNYLSGTWKSISSSDMVFKSITGGLSNLIYYCSLPETHTPLVGEPKQALLRMYGQIHEGQRDVIESVIFMMLSERKLGPQLYGIFPGGRLEEYIQARALTCEELRNPSISATIARKLAAVHSLNVPIKKEPTWLYDTMTLWLSNIRTKVQLDSLDPSSRSIAEKLVSHEFEDELQWLWSFLTQVKSPVVFCHNDLQEGNILMPEDRAKEDDQVVFIDFEYCSYNYSTSGRGRCPSDVSSSTAAASKKGDLRDHAYSICRNYLSGTWKSISSSDMVFKSITGGLSNLIYYCSLPETHTPLVGEPKQALLRMYGQIHEGQRDVIESVIFMMLSERKLGPQLYGIFPGGRLEEYIQARALTCEELRNPSISATIARKLAAVHSLNVPIKKEPTWLYDTMTLSIAEKLVSHEFEDELQWLWSFLTQVKSPVVFCHNDLQEGNILMPEDRAKEDDQVVFIDFEYCSYNYRGFDLANHFLEFCYDYQNKDYPYYSVHMENYPSKEQQLIFLRHYLSCSRVEGDDSEDIEQRILAEISCFTLASHFLWTLWAIHNATTSKIAFGYWEYGTDRLTEYFKHKERLLSHHRP</sequence>
<evidence type="ECO:0000256" key="1">
    <source>
        <dbReference type="ARBA" id="ARBA00023209"/>
    </source>
</evidence>
<dbReference type="EMBL" id="CP092876">
    <property type="protein sequence ID" value="UYV76369.1"/>
    <property type="molecule type" value="Genomic_DNA"/>
</dbReference>
<accession>A0ABY6L6G9</accession>
<evidence type="ECO:0000256" key="3">
    <source>
        <dbReference type="ARBA" id="ARBA00038211"/>
    </source>
</evidence>
<keyword evidence="2" id="KW-1208">Phospholipid metabolism</keyword>
<evidence type="ECO:0000313" key="5">
    <source>
        <dbReference type="EMBL" id="UYV76369.1"/>
    </source>
</evidence>
<keyword evidence="6" id="KW-1185">Reference proteome</keyword>
<evidence type="ECO:0000313" key="6">
    <source>
        <dbReference type="Proteomes" id="UP001235939"/>
    </source>
</evidence>
<organism evidence="5 6">
    <name type="scientific">Cordylochernes scorpioides</name>
    <dbReference type="NCBI Taxonomy" id="51811"/>
    <lineage>
        <taxon>Eukaryota</taxon>
        <taxon>Metazoa</taxon>
        <taxon>Ecdysozoa</taxon>
        <taxon>Arthropoda</taxon>
        <taxon>Chelicerata</taxon>
        <taxon>Arachnida</taxon>
        <taxon>Pseudoscorpiones</taxon>
        <taxon>Cheliferoidea</taxon>
        <taxon>Chernetidae</taxon>
        <taxon>Cordylochernes</taxon>
    </lineage>
</organism>
<dbReference type="PANTHER" id="PTHR22603:SF93">
    <property type="entry name" value="RE24176P"/>
    <property type="match status" value="1"/>
</dbReference>
<dbReference type="CDD" id="cd05156">
    <property type="entry name" value="ChoK_euk"/>
    <property type="match status" value="1"/>
</dbReference>
<name>A0ABY6L6G9_9ARAC</name>
<feature type="region of interest" description="Disordered" evidence="4">
    <location>
        <begin position="1"/>
        <end position="23"/>
    </location>
</feature>
<keyword evidence="1" id="KW-0444">Lipid biosynthesis</keyword>
<gene>
    <name evidence="5" type="ORF">LAZ67_14000201</name>
</gene>
<dbReference type="SUPFAM" id="SSF56112">
    <property type="entry name" value="Protein kinase-like (PK-like)"/>
    <property type="match status" value="2"/>
</dbReference>
<dbReference type="Pfam" id="PF01633">
    <property type="entry name" value="Choline_kinase"/>
    <property type="match status" value="2"/>
</dbReference>
<evidence type="ECO:0000256" key="4">
    <source>
        <dbReference type="SAM" id="MobiDB-lite"/>
    </source>
</evidence>